<evidence type="ECO:0000313" key="3">
    <source>
        <dbReference type="Proteomes" id="UP001165135"/>
    </source>
</evidence>
<proteinExistence type="predicted"/>
<keyword evidence="1" id="KW-0732">Signal</keyword>
<comment type="caution">
    <text evidence="2">The sequence shown here is derived from an EMBL/GenBank/DDBJ whole genome shotgun (WGS) entry which is preliminary data.</text>
</comment>
<dbReference type="Pfam" id="PF19882">
    <property type="entry name" value="DUF6355"/>
    <property type="match status" value="1"/>
</dbReference>
<reference evidence="2" key="1">
    <citation type="submission" date="2023-03" db="EMBL/GenBank/DDBJ databases">
        <title>Actinoallomurus iriomotensis NBRC 103681.</title>
        <authorList>
            <person name="Ichikawa N."/>
            <person name="Sato H."/>
            <person name="Tonouchi N."/>
        </authorList>
    </citation>
    <scope>NUCLEOTIDE SEQUENCE</scope>
    <source>
        <strain evidence="2">NBRC 103681</strain>
    </source>
</reference>
<feature type="signal peptide" evidence="1">
    <location>
        <begin position="1"/>
        <end position="18"/>
    </location>
</feature>
<feature type="chain" id="PRO_5040907258" evidence="1">
    <location>
        <begin position="19"/>
        <end position="93"/>
    </location>
</feature>
<dbReference type="AlphaFoldDB" id="A0A9W6RL42"/>
<organism evidence="2 3">
    <name type="scientific">Actinoallomurus iriomotensis</name>
    <dbReference type="NCBI Taxonomy" id="478107"/>
    <lineage>
        <taxon>Bacteria</taxon>
        <taxon>Bacillati</taxon>
        <taxon>Actinomycetota</taxon>
        <taxon>Actinomycetes</taxon>
        <taxon>Streptosporangiales</taxon>
        <taxon>Thermomonosporaceae</taxon>
        <taxon>Actinoallomurus</taxon>
    </lineage>
</organism>
<dbReference type="Proteomes" id="UP001165135">
    <property type="component" value="Unassembled WGS sequence"/>
</dbReference>
<protein>
    <submittedName>
        <fullName evidence="2">Uncharacterized protein</fullName>
    </submittedName>
</protein>
<evidence type="ECO:0000256" key="1">
    <source>
        <dbReference type="SAM" id="SignalP"/>
    </source>
</evidence>
<gene>
    <name evidence="2" type="ORF">Airi01_057710</name>
</gene>
<accession>A0A9W6RL42</accession>
<name>A0A9W6RL42_9ACTN</name>
<dbReference type="RefSeq" id="WP_285627109.1">
    <property type="nucleotide sequence ID" value="NZ_BSTJ01000007.1"/>
</dbReference>
<dbReference type="InterPro" id="IPR045935">
    <property type="entry name" value="DUF6355"/>
</dbReference>
<dbReference type="EMBL" id="BSTJ01000007">
    <property type="protein sequence ID" value="GLY77504.1"/>
    <property type="molecule type" value="Genomic_DNA"/>
</dbReference>
<evidence type="ECO:0000313" key="2">
    <source>
        <dbReference type="EMBL" id="GLY77504.1"/>
    </source>
</evidence>
<sequence>MKKAMLAAVLVAAGSALATVTAVPAEAGTASPYPCGFFIEDGRSYYYNCSQFDAGLRVVHKNGQLTYACIPSYIMSYLGEAYDVSGAYTYKTC</sequence>